<name>A0A371FHG1_MUCPR</name>
<organism evidence="2 3">
    <name type="scientific">Mucuna pruriens</name>
    <name type="common">Velvet bean</name>
    <name type="synonym">Dolichos pruriens</name>
    <dbReference type="NCBI Taxonomy" id="157652"/>
    <lineage>
        <taxon>Eukaryota</taxon>
        <taxon>Viridiplantae</taxon>
        <taxon>Streptophyta</taxon>
        <taxon>Embryophyta</taxon>
        <taxon>Tracheophyta</taxon>
        <taxon>Spermatophyta</taxon>
        <taxon>Magnoliopsida</taxon>
        <taxon>eudicotyledons</taxon>
        <taxon>Gunneridae</taxon>
        <taxon>Pentapetalae</taxon>
        <taxon>rosids</taxon>
        <taxon>fabids</taxon>
        <taxon>Fabales</taxon>
        <taxon>Fabaceae</taxon>
        <taxon>Papilionoideae</taxon>
        <taxon>50 kb inversion clade</taxon>
        <taxon>NPAAA clade</taxon>
        <taxon>indigoferoid/millettioid clade</taxon>
        <taxon>Phaseoleae</taxon>
        <taxon>Mucuna</taxon>
    </lineage>
</organism>
<dbReference type="AlphaFoldDB" id="A0A371FHG1"/>
<evidence type="ECO:0000256" key="1">
    <source>
        <dbReference type="SAM" id="MobiDB-lite"/>
    </source>
</evidence>
<sequence length="94" mass="11003">MLRFLHGLDREIQDIVELHHYSTIKDLGHQANKVKSQLRRKFFSRKSNSNASWKDKEKEREMLRKDKMFNSESSAQKDTSSSSGGESLSEESHY</sequence>
<dbReference type="EMBL" id="QJKJ01009098">
    <property type="protein sequence ID" value="RDX77726.1"/>
    <property type="molecule type" value="Genomic_DNA"/>
</dbReference>
<protein>
    <submittedName>
        <fullName evidence="2">Uncharacterized protein</fullName>
    </submittedName>
</protein>
<accession>A0A371FHG1</accession>
<feature type="compositionally biased region" description="Basic and acidic residues" evidence="1">
    <location>
        <begin position="53"/>
        <end position="69"/>
    </location>
</feature>
<feature type="region of interest" description="Disordered" evidence="1">
    <location>
        <begin position="46"/>
        <end position="94"/>
    </location>
</feature>
<reference evidence="2" key="1">
    <citation type="submission" date="2018-05" db="EMBL/GenBank/DDBJ databases">
        <title>Draft genome of Mucuna pruriens seed.</title>
        <authorList>
            <person name="Nnadi N.E."/>
            <person name="Vos R."/>
            <person name="Hasami M.H."/>
            <person name="Devisetty U.K."/>
            <person name="Aguiy J.C."/>
        </authorList>
    </citation>
    <scope>NUCLEOTIDE SEQUENCE [LARGE SCALE GENOMIC DNA]</scope>
    <source>
        <strain evidence="2">JCA_2017</strain>
    </source>
</reference>
<feature type="non-terminal residue" evidence="2">
    <location>
        <position position="1"/>
    </location>
</feature>
<gene>
    <name evidence="2" type="ORF">CR513_42108</name>
</gene>
<feature type="compositionally biased region" description="Polar residues" evidence="1">
    <location>
        <begin position="70"/>
        <end position="79"/>
    </location>
</feature>
<dbReference type="Proteomes" id="UP000257109">
    <property type="component" value="Unassembled WGS sequence"/>
</dbReference>
<comment type="caution">
    <text evidence="2">The sequence shown here is derived from an EMBL/GenBank/DDBJ whole genome shotgun (WGS) entry which is preliminary data.</text>
</comment>
<evidence type="ECO:0000313" key="2">
    <source>
        <dbReference type="EMBL" id="RDX77726.1"/>
    </source>
</evidence>
<evidence type="ECO:0000313" key="3">
    <source>
        <dbReference type="Proteomes" id="UP000257109"/>
    </source>
</evidence>
<proteinExistence type="predicted"/>
<keyword evidence="3" id="KW-1185">Reference proteome</keyword>